<reference evidence="2 3" key="1">
    <citation type="journal article" date="2022" name="Genome Biol. Evol.">
        <title>Host diet, physiology and behaviors set the stage for Lachnospiraceae cladogenesis.</title>
        <authorList>
            <person name="Vera-Ponce De Leon A."/>
            <person name="Schneider M."/>
            <person name="Jahnes B.C."/>
            <person name="Sadowski V."/>
            <person name="Camuy-Velez L.A."/>
            <person name="Duan J."/>
            <person name="Sabree Z.L."/>
        </authorList>
    </citation>
    <scope>NUCLEOTIDE SEQUENCE [LARGE SCALE GENOMIC DNA]</scope>
    <source>
        <strain evidence="2 3">PAL227</strain>
    </source>
</reference>
<dbReference type="RefSeq" id="WP_262068412.1">
    <property type="nucleotide sequence ID" value="NZ_JAMXOC010000004.1"/>
</dbReference>
<evidence type="ECO:0008006" key="4">
    <source>
        <dbReference type="Google" id="ProtNLM"/>
    </source>
</evidence>
<feature type="transmembrane region" description="Helical" evidence="1">
    <location>
        <begin position="77"/>
        <end position="94"/>
    </location>
</feature>
<keyword evidence="1" id="KW-1133">Transmembrane helix</keyword>
<accession>A0ABT1EFL8</accession>
<evidence type="ECO:0000313" key="3">
    <source>
        <dbReference type="Proteomes" id="UP001523565"/>
    </source>
</evidence>
<dbReference type="EMBL" id="JAMZFV010000004">
    <property type="protein sequence ID" value="MCP1109505.1"/>
    <property type="molecule type" value="Genomic_DNA"/>
</dbReference>
<keyword evidence="3" id="KW-1185">Reference proteome</keyword>
<comment type="caution">
    <text evidence="2">The sequence shown here is derived from an EMBL/GenBank/DDBJ whole genome shotgun (WGS) entry which is preliminary data.</text>
</comment>
<evidence type="ECO:0000313" key="2">
    <source>
        <dbReference type="EMBL" id="MCP1109505.1"/>
    </source>
</evidence>
<keyword evidence="1" id="KW-0812">Transmembrane</keyword>
<feature type="transmembrane region" description="Helical" evidence="1">
    <location>
        <begin position="6"/>
        <end position="28"/>
    </location>
</feature>
<feature type="transmembrane region" description="Helical" evidence="1">
    <location>
        <begin position="49"/>
        <end position="71"/>
    </location>
</feature>
<organism evidence="2 3">
    <name type="scientific">Ohessyouella blattaphilus</name>
    <dbReference type="NCBI Taxonomy" id="2949333"/>
    <lineage>
        <taxon>Bacteria</taxon>
        <taxon>Bacillati</taxon>
        <taxon>Bacillota</taxon>
        <taxon>Clostridia</taxon>
        <taxon>Lachnospirales</taxon>
        <taxon>Lachnospiraceae</taxon>
        <taxon>Ohessyouella</taxon>
    </lineage>
</organism>
<sequence length="100" mass="11321">MKNFNSIATILSFTILVASTLLIFLLLYSLKKNDDERRDLIITKAASKTLLIIIAILLLRLIGISFVLIGIDDLMHPISLLNTIAIVYFISLYYKYHYGG</sequence>
<protein>
    <recommendedName>
        <fullName evidence="4">DUF2178 domain-containing protein</fullName>
    </recommendedName>
</protein>
<evidence type="ECO:0000256" key="1">
    <source>
        <dbReference type="SAM" id="Phobius"/>
    </source>
</evidence>
<keyword evidence="1" id="KW-0472">Membrane</keyword>
<name>A0ABT1EFL8_9FIRM</name>
<gene>
    <name evidence="2" type="ORF">NK118_04480</name>
</gene>
<dbReference type="Proteomes" id="UP001523565">
    <property type="component" value="Unassembled WGS sequence"/>
</dbReference>
<proteinExistence type="predicted"/>